<evidence type="ECO:0000313" key="14">
    <source>
        <dbReference type="EMBL" id="GCC52599.1"/>
    </source>
</evidence>
<dbReference type="InterPro" id="IPR000297">
    <property type="entry name" value="PPIase_PpiC"/>
</dbReference>
<gene>
    <name evidence="14" type="ORF">SanaruYs_28360</name>
</gene>
<evidence type="ECO:0000256" key="12">
    <source>
        <dbReference type="SAM" id="Phobius"/>
    </source>
</evidence>
<keyword evidence="7" id="KW-0143">Chaperone</keyword>
<dbReference type="AlphaFoldDB" id="A0A401UCI9"/>
<evidence type="ECO:0000313" key="15">
    <source>
        <dbReference type="Proteomes" id="UP000288227"/>
    </source>
</evidence>
<keyword evidence="11" id="KW-0413">Isomerase</keyword>
<protein>
    <recommendedName>
        <fullName evidence="9">Periplasmic chaperone PpiD</fullName>
    </recommendedName>
    <alternativeName>
        <fullName evidence="10">Periplasmic folding chaperone</fullName>
    </alternativeName>
</protein>
<dbReference type="OrthoDB" id="9812372at2"/>
<dbReference type="Gene3D" id="3.10.50.40">
    <property type="match status" value="1"/>
</dbReference>
<keyword evidence="15" id="KW-1185">Reference proteome</keyword>
<proteinExistence type="inferred from homology"/>
<evidence type="ECO:0000256" key="4">
    <source>
        <dbReference type="ARBA" id="ARBA00022692"/>
    </source>
</evidence>
<feature type="transmembrane region" description="Helical" evidence="12">
    <location>
        <begin position="12"/>
        <end position="32"/>
    </location>
</feature>
<dbReference type="PANTHER" id="PTHR47529:SF1">
    <property type="entry name" value="PERIPLASMIC CHAPERONE PPID"/>
    <property type="match status" value="1"/>
</dbReference>
<keyword evidence="6 12" id="KW-0472">Membrane</keyword>
<dbReference type="EMBL" id="BHXQ01000005">
    <property type="protein sequence ID" value="GCC52599.1"/>
    <property type="molecule type" value="Genomic_DNA"/>
</dbReference>
<dbReference type="InterPro" id="IPR052029">
    <property type="entry name" value="PpiD_chaperone"/>
</dbReference>
<evidence type="ECO:0000256" key="8">
    <source>
        <dbReference type="ARBA" id="ARBA00038408"/>
    </source>
</evidence>
<dbReference type="SUPFAM" id="SSF54534">
    <property type="entry name" value="FKBP-like"/>
    <property type="match status" value="1"/>
</dbReference>
<dbReference type="PANTHER" id="PTHR47529">
    <property type="entry name" value="PEPTIDYL-PROLYL CIS-TRANS ISOMERASE D"/>
    <property type="match status" value="1"/>
</dbReference>
<accession>A0A401UCI9</accession>
<dbReference type="PROSITE" id="PS50198">
    <property type="entry name" value="PPIC_PPIASE_2"/>
    <property type="match status" value="1"/>
</dbReference>
<keyword evidence="2" id="KW-1003">Cell membrane</keyword>
<dbReference type="RefSeq" id="WP_127123256.1">
    <property type="nucleotide sequence ID" value="NZ_BHXQ01000005.1"/>
</dbReference>
<dbReference type="InterPro" id="IPR046357">
    <property type="entry name" value="PPIase_dom_sf"/>
</dbReference>
<dbReference type="Pfam" id="PF13616">
    <property type="entry name" value="Rotamase_3"/>
    <property type="match status" value="1"/>
</dbReference>
<keyword evidence="4 12" id="KW-0812">Transmembrane</keyword>
<evidence type="ECO:0000256" key="7">
    <source>
        <dbReference type="ARBA" id="ARBA00023186"/>
    </source>
</evidence>
<evidence type="ECO:0000259" key="13">
    <source>
        <dbReference type="PROSITE" id="PS50198"/>
    </source>
</evidence>
<evidence type="ECO:0000256" key="3">
    <source>
        <dbReference type="ARBA" id="ARBA00022519"/>
    </source>
</evidence>
<dbReference type="InterPro" id="IPR027304">
    <property type="entry name" value="Trigger_fact/SurA_dom_sf"/>
</dbReference>
<keyword evidence="11" id="KW-0697">Rotamase</keyword>
<dbReference type="Pfam" id="PF13623">
    <property type="entry name" value="SurA_N_2"/>
    <property type="match status" value="1"/>
</dbReference>
<evidence type="ECO:0000256" key="9">
    <source>
        <dbReference type="ARBA" id="ARBA00040743"/>
    </source>
</evidence>
<organism evidence="14 15">
    <name type="scientific">Chryseotalea sanaruensis</name>
    <dbReference type="NCBI Taxonomy" id="2482724"/>
    <lineage>
        <taxon>Bacteria</taxon>
        <taxon>Pseudomonadati</taxon>
        <taxon>Bacteroidota</taxon>
        <taxon>Cytophagia</taxon>
        <taxon>Cytophagales</taxon>
        <taxon>Chryseotaleaceae</taxon>
        <taxon>Chryseotalea</taxon>
    </lineage>
</organism>
<evidence type="ECO:0000256" key="11">
    <source>
        <dbReference type="PROSITE-ProRule" id="PRU00278"/>
    </source>
</evidence>
<feature type="domain" description="PpiC" evidence="13">
    <location>
        <begin position="342"/>
        <end position="443"/>
    </location>
</feature>
<dbReference type="GO" id="GO:0003755">
    <property type="term" value="F:peptidyl-prolyl cis-trans isomerase activity"/>
    <property type="evidence" value="ECO:0007669"/>
    <property type="project" value="UniProtKB-KW"/>
</dbReference>
<dbReference type="GO" id="GO:0005886">
    <property type="term" value="C:plasma membrane"/>
    <property type="evidence" value="ECO:0007669"/>
    <property type="project" value="UniProtKB-SubCell"/>
</dbReference>
<comment type="caution">
    <text evidence="14">The sequence shown here is derived from an EMBL/GenBank/DDBJ whole genome shotgun (WGS) entry which is preliminary data.</text>
</comment>
<evidence type="ECO:0000256" key="6">
    <source>
        <dbReference type="ARBA" id="ARBA00023136"/>
    </source>
</evidence>
<dbReference type="SUPFAM" id="SSF109998">
    <property type="entry name" value="Triger factor/SurA peptide-binding domain-like"/>
    <property type="match status" value="1"/>
</dbReference>
<comment type="subcellular location">
    <subcellularLocation>
        <location evidence="1">Cell inner membrane</location>
        <topology evidence="1">Single-pass type II membrane protein</topology>
        <orientation evidence="1">Periplasmic side</orientation>
    </subcellularLocation>
</comment>
<name>A0A401UCI9_9BACT</name>
<reference evidence="14 15" key="1">
    <citation type="submission" date="2018-11" db="EMBL/GenBank/DDBJ databases">
        <title>Chryseotalea sanarue gen. nov., sp., nov., a member of the family Cytophagaceae, isolated from a brackish lake in Hamamatsu Japan.</title>
        <authorList>
            <person name="Maejima Y."/>
            <person name="Iino T."/>
            <person name="Muraguchi Y."/>
            <person name="Fukuda K."/>
            <person name="Ohkuma M."/>
            <person name="Moriuchi R."/>
            <person name="Dohra H."/>
            <person name="Kimbara K."/>
            <person name="Shintani M."/>
        </authorList>
    </citation>
    <scope>NUCLEOTIDE SEQUENCE [LARGE SCALE GENOMIC DNA]</scope>
    <source>
        <strain evidence="14 15">Ys</strain>
    </source>
</reference>
<evidence type="ECO:0000256" key="5">
    <source>
        <dbReference type="ARBA" id="ARBA00022989"/>
    </source>
</evidence>
<evidence type="ECO:0000256" key="10">
    <source>
        <dbReference type="ARBA" id="ARBA00042775"/>
    </source>
</evidence>
<dbReference type="Proteomes" id="UP000288227">
    <property type="component" value="Unassembled WGS sequence"/>
</dbReference>
<keyword evidence="5 12" id="KW-1133">Transmembrane helix</keyword>
<comment type="similarity">
    <text evidence="8">Belongs to the PpiD chaperone family.</text>
</comment>
<keyword evidence="3" id="KW-0997">Cell inner membrane</keyword>
<evidence type="ECO:0000256" key="1">
    <source>
        <dbReference type="ARBA" id="ARBA00004382"/>
    </source>
</evidence>
<sequence length="699" mass="77448">MALIGTLRTKMGTWVVVFVFVAVAAFILGDLFGNNGVLTGRNTVGEIAGHEVSLEEYQAAIQEREANYAMNFGRSPGEREMTTIRQQAWELLIVRHAIEKQYGKVGVSVSAAEVQDLLWGKNVDENVRQSFTNPETGQFEKDRVISYLAQLKDMPEGSEPRVRWEMFQRDLAPSRTRMKYENLLVKGDYVTSAEAEREYHNQSDVVEASYLYVPFFAMSDSAVKVSDADLKNYYNKNKEKYKTENTRDIKFVAFPVIASAEDTLAIFQDVIKLAGELKISTEDSAFVNRNSDNSNAYIKYTAANLPSSLSDKNLVVGELIGPQVEDGTLSVSKVSKIEDDTVFSARARHILIKWDSDSDADKKAAKEKARNILKEIKDGADFSAKARDHGTDGTASRGGDLGWFSSGQMVKLFEKAVFDANKTGVLNDVVETEFGYHLIDVTNTKTNKAYYVARIERAITPSDASINEALRKAEAFASEVSDLESFEAAAKAENVVIRDAKKLLAGDRTVSSLGEARQLVQWLFRDADKGEVSTVFDLQENYVVAVMTGEVEKGYKPLDMVKDEITPMVKNELKGNLIIEKLSKATGTLEEVKTAFGSDATVYSSSDVRLSSNSLPNLGFDPIAVGLAFSLENGKRSKPFISETGVVIIETNNKTIAPALGDYAPYKLGLQQAAQNRNYSIAEAIKDRSDIEDKRYNFF</sequence>
<evidence type="ECO:0000256" key="2">
    <source>
        <dbReference type="ARBA" id="ARBA00022475"/>
    </source>
</evidence>